<dbReference type="FunFam" id="3.40.50.300:FF:000231">
    <property type="entry name" value="Activating signal cointegrator 1 complex subunit 3"/>
    <property type="match status" value="1"/>
</dbReference>
<dbReference type="FunFam" id="2.60.40.150:FF:000004">
    <property type="entry name" value="RNA helicase, activating signal cointegrator 1"/>
    <property type="match status" value="1"/>
</dbReference>
<dbReference type="InterPro" id="IPR014001">
    <property type="entry name" value="Helicase_ATP-bd"/>
</dbReference>
<feature type="region of interest" description="Disordered" evidence="6">
    <location>
        <begin position="355"/>
        <end position="382"/>
    </location>
</feature>
<keyword evidence="2" id="KW-0378">Hydrolase</keyword>
<dbReference type="Proteomes" id="UP000054558">
    <property type="component" value="Unassembled WGS sequence"/>
</dbReference>
<dbReference type="PANTHER" id="PTHR47961:SF13">
    <property type="entry name" value="ACTIVATING SIGNAL COINTEGRATOR 1 COMPLEX SUBUNIT 3"/>
    <property type="match status" value="1"/>
</dbReference>
<dbReference type="GO" id="GO:0005524">
    <property type="term" value="F:ATP binding"/>
    <property type="evidence" value="ECO:0007669"/>
    <property type="project" value="UniProtKB-KW"/>
</dbReference>
<feature type="region of interest" description="Disordered" evidence="6">
    <location>
        <begin position="2156"/>
        <end position="2234"/>
    </location>
</feature>
<dbReference type="Pfam" id="PF24557">
    <property type="entry name" value="DExH14_plug"/>
    <property type="match status" value="1"/>
</dbReference>
<dbReference type="InterPro" id="IPR003593">
    <property type="entry name" value="AAA+_ATPase"/>
</dbReference>
<dbReference type="FunFam" id="3.40.50.300:FF:000062">
    <property type="entry name" value="U5 small nuclear ribonucleoprotein helicase"/>
    <property type="match status" value="1"/>
</dbReference>
<dbReference type="CDD" id="cd18795">
    <property type="entry name" value="SF2_C_Ski2"/>
    <property type="match status" value="2"/>
</dbReference>
<dbReference type="Pfam" id="PF23445">
    <property type="entry name" value="WHD_SNRNP200"/>
    <property type="match status" value="2"/>
</dbReference>
<dbReference type="SUPFAM" id="SSF81296">
    <property type="entry name" value="E set domains"/>
    <property type="match status" value="1"/>
</dbReference>
<protein>
    <submittedName>
        <fullName evidence="9">DEAD/DEAH box helicase domain containing protein</fullName>
    </submittedName>
</protein>
<dbReference type="FunFam" id="1.10.10.10:FF:000024">
    <property type="entry name" value="U5 small nuclear ribonucleoprotein helicase"/>
    <property type="match status" value="1"/>
</dbReference>
<dbReference type="InterPro" id="IPR027417">
    <property type="entry name" value="P-loop_NTPase"/>
</dbReference>
<dbReference type="OrthoDB" id="5575at2759"/>
<dbReference type="OMA" id="MCSATEF"/>
<dbReference type="SMART" id="SM00973">
    <property type="entry name" value="Sec63"/>
    <property type="match status" value="2"/>
</dbReference>
<keyword evidence="4" id="KW-0067">ATP-binding</keyword>
<keyword evidence="10" id="KW-1185">Reference proteome</keyword>
<dbReference type="InterPro" id="IPR036390">
    <property type="entry name" value="WH_DNA-bd_sf"/>
</dbReference>
<feature type="compositionally biased region" description="Polar residues" evidence="6">
    <location>
        <begin position="2165"/>
        <end position="2192"/>
    </location>
</feature>
<dbReference type="SMART" id="SM00382">
    <property type="entry name" value="AAA"/>
    <property type="match status" value="2"/>
</dbReference>
<evidence type="ECO:0000256" key="5">
    <source>
        <dbReference type="ARBA" id="ARBA00055371"/>
    </source>
</evidence>
<dbReference type="FunFam" id="3.40.50.300:FF:000102">
    <property type="entry name" value="RNA helicase, activating signal cointegrator 1"/>
    <property type="match status" value="1"/>
</dbReference>
<accession>A0A1Y1IBL7</accession>
<evidence type="ECO:0000256" key="3">
    <source>
        <dbReference type="ARBA" id="ARBA00022806"/>
    </source>
</evidence>
<dbReference type="CDD" id="cd18020">
    <property type="entry name" value="DEXHc_ASCC3_1"/>
    <property type="match status" value="1"/>
</dbReference>
<dbReference type="Pfam" id="PF00270">
    <property type="entry name" value="DEAD"/>
    <property type="match status" value="2"/>
</dbReference>
<dbReference type="Gene3D" id="2.60.40.150">
    <property type="entry name" value="C2 domain"/>
    <property type="match status" value="2"/>
</dbReference>
<dbReference type="SUPFAM" id="SSF52540">
    <property type="entry name" value="P-loop containing nucleoside triphosphate hydrolases"/>
    <property type="match status" value="4"/>
</dbReference>
<dbReference type="STRING" id="105231.A0A1Y1IBL7"/>
<feature type="domain" description="Helicase C-terminal" evidence="8">
    <location>
        <begin position="730"/>
        <end position="928"/>
    </location>
</feature>
<dbReference type="InterPro" id="IPR036388">
    <property type="entry name" value="WH-like_DNA-bd_sf"/>
</dbReference>
<dbReference type="GO" id="GO:0004386">
    <property type="term" value="F:helicase activity"/>
    <property type="evidence" value="ECO:0007669"/>
    <property type="project" value="UniProtKB-KW"/>
</dbReference>
<sequence>MDGMAPANLLEEVPRLTTMLRAYGPERHHPFDVYEQFVRRKSILEEYQRRAANQKSAVGASALARKLIPHWDTAPHAAREVYEQFLGAARELLGGEPSSEELHQSATLIYESLANLELNERGQFARSDLADKRADLVSIFGTLTEGPVFSATAHLVLQLRDWAAKLRSTGELEVPTPSREFRDTLGYDAQPGNRDGVNGASESEEWWEDDEDDLDSWGLPSPPGTAAPAPHPGQGMLEQTVVPHRPGTPGPEGGPDGTSWAQLESPGMEEKDPLVWLQQQCQAASALGGAGAFRGDELALNVLRLLDSEGSGDEVAGDLLDLLGNGGVEIIEELLQRRKAITDAAKKALSALKSVDDEGKAQQQPRMPSYGTQVSVHTDSDRVLDKLRRKEEKRQARAGHASGKGESDWDWLAGAGGFVALLDVGLGARGVIDSLVGRGEDGFGSLGVNARALPKGTMRKTFKGYEEVHVPATPTAEMLPQERLVKIEEMDEFAQLAFEGYTTLNRIQSRIYRTAYLSNENLLVCAPTGAGKTNIAMIAVLHAVKAHMVHGVLQRKDFKIVYVAPMKALAAEMTRAFGHRLEPLGMVVKELTGDMQLTKRELEETQMIVTTPEKWDVITRKSSDVALATLVTLLIIDEVHLLNDDRGPVIETLVARTLRQVEATQSMIRIVGLSATLPNYKEVAHFLRVNLDTGLFYFDSSYRPIPLRQQYIGVSEQNYVTRNTLMNTICYEKVVGAVKDGKQAMVFVHSRKDTVKTARILVELAAQRGDVSLFEPEATEQAGLWKKEVAKSRAREISELFASGFGTHHAGMLRSDRNLTEKLFSMGLLKVLVCTATLAWGVNLPAHMVVIKGTQLYEPKAGGFRELSMLDVMQIFGRAGRPQFDTSGEGIIITTHDKLAHYLRLMTHQLPIESQFIASLRDNLNAEVVLGTVTNIKEAITWLSYTYLSVRMRINPLQYGLTWEQVAVDPYLASHKKELLTNAARDLNAAQMLRFDERTGNLYVSELGRVASHFYLQYTSVQTYNELLKKHMSDSELVYMVARSSEFSSIVVREEEQPELETLMRKQCPLHVRGGAEDKHGKINILIQAFIGRARLESFSLVADSAYISQSIGRITRALFEICLKKSWCTLAYLLLQYAKAVERRLWPHQHPMRQFETVLSPEVMSKLEERAPDFEQLYFEMDQKEVAERIRNPHGAKLVMQALRNFPHLELDASVSPITRNVLRVTLRLSPHFEWKDRLHGTVERWWIWVEDSENEHLYHTEYFLLTKKMMAETTHAISFTIPIFEPLPPQYYIRVISDTWLGAETVHEVSFKGLILPDQHPPHTDLLDLRPLPLAALRNAQYEALYRFTHFNPIQTQAFHTLYHSDANVLLGAPTGSGKTISAELAMLRLFAAHPGSKVIYIAPLKALVRERIDDWRRNLVPALRKSMVELTGDFTPDMRALLAADIIICTPEKWDGISRNWQNRSYVQKVGLIVIDEIHLLGADRGPILEVIVSRMRYVSSQTGAPIRFVGLSTALANARDLADWLGIEERGLFNFKPSVRPVPLDVHVQGYPGKFYCPRMMSMNKPTYAAINQYSPSKPVLVFVSSRRQTRLTALDLIQFAAGDERPRQFVNMAQEEVEAVVEQVKDGSLKHTLQFGIGMHHAGLNERDRTLVEELFVNNKIQILVCTSTLAWGVNFPAHLVVVKGTEYYDGKSKRYVDFPITDVLQMMGRAGRPQFDDHGVAVIMVHEPKKSFIKKFMYDPFPVESSLPDVLPDHVNAEVVAGTIGSTQDAVDYLTWTFFYRRLVMNPSYYGLAETSADAINAFLSGLVGTTLGVLADAGCVRVEADGSVEPLMAGRIASFYYLHYATMTLFSAAIRADTLHQEVLRILCGASEYDELPVRHNEDKLNAELAGVVRWPVDARALDDPHIKANLLLQAHFSRLALPVSDYITDTKSVLDQSIRILQAMVDIAAHGGWLATTLHVMHTLQMVLQGAWHDESALLFLPHVTADVVQLLAARGIRGLPQLMALSADRIRDWLRALLTPPEISDLLQALARLPRVSVQCALKPASGDSQQVEVHLTRRRVGPGRPGSAKGCRAYAPRFPKVKEEGWWLVVGTPHTHELHALKRVTLADRLTTRLTIPRLPSDSHQELRLHLVSDCYLGLDQEHGLHQPADAAEGPSTSAQGAARSRNGQVSATGPATSTNGDGESRRHDSKGSATGWAMPHVDGRGKDEEDDDAEETFFDASED</sequence>
<dbReference type="Gene3D" id="1.10.150.20">
    <property type="entry name" value="5' to 3' exonuclease, C-terminal subdomain"/>
    <property type="match status" value="1"/>
</dbReference>
<feature type="compositionally biased region" description="Pro residues" evidence="6">
    <location>
        <begin position="220"/>
        <end position="231"/>
    </location>
</feature>
<evidence type="ECO:0000256" key="6">
    <source>
        <dbReference type="SAM" id="MobiDB-lite"/>
    </source>
</evidence>
<reference evidence="9 10" key="1">
    <citation type="journal article" date="2014" name="Nat. Commun.">
        <title>Klebsormidium flaccidum genome reveals primary factors for plant terrestrial adaptation.</title>
        <authorList>
            <person name="Hori K."/>
            <person name="Maruyama F."/>
            <person name="Fujisawa T."/>
            <person name="Togashi T."/>
            <person name="Yamamoto N."/>
            <person name="Seo M."/>
            <person name="Sato S."/>
            <person name="Yamada T."/>
            <person name="Mori H."/>
            <person name="Tajima N."/>
            <person name="Moriyama T."/>
            <person name="Ikeuchi M."/>
            <person name="Watanabe M."/>
            <person name="Wada H."/>
            <person name="Kobayashi K."/>
            <person name="Saito M."/>
            <person name="Masuda T."/>
            <person name="Sasaki-Sekimoto Y."/>
            <person name="Mashiguchi K."/>
            <person name="Awai K."/>
            <person name="Shimojima M."/>
            <person name="Masuda S."/>
            <person name="Iwai M."/>
            <person name="Nobusawa T."/>
            <person name="Narise T."/>
            <person name="Kondo S."/>
            <person name="Saito H."/>
            <person name="Sato R."/>
            <person name="Murakawa M."/>
            <person name="Ihara Y."/>
            <person name="Oshima-Yamada Y."/>
            <person name="Ohtaka K."/>
            <person name="Satoh M."/>
            <person name="Sonobe K."/>
            <person name="Ishii M."/>
            <person name="Ohtani R."/>
            <person name="Kanamori-Sato M."/>
            <person name="Honoki R."/>
            <person name="Miyazaki D."/>
            <person name="Mochizuki H."/>
            <person name="Umetsu J."/>
            <person name="Higashi K."/>
            <person name="Shibata D."/>
            <person name="Kamiya Y."/>
            <person name="Sato N."/>
            <person name="Nakamura Y."/>
            <person name="Tabata S."/>
            <person name="Ida S."/>
            <person name="Kurokawa K."/>
            <person name="Ohta H."/>
        </authorList>
    </citation>
    <scope>NUCLEOTIDE SEQUENCE [LARGE SCALE GENOMIC DNA]</scope>
    <source>
        <strain evidence="9 10">NIES-2285</strain>
    </source>
</reference>
<evidence type="ECO:0000313" key="9">
    <source>
        <dbReference type="EMBL" id="GAQ88310.1"/>
    </source>
</evidence>
<dbReference type="Gene3D" id="3.40.50.300">
    <property type="entry name" value="P-loop containing nucleotide triphosphate hydrolases"/>
    <property type="match status" value="4"/>
</dbReference>
<dbReference type="PROSITE" id="PS51192">
    <property type="entry name" value="HELICASE_ATP_BIND_1"/>
    <property type="match status" value="2"/>
</dbReference>
<dbReference type="SUPFAM" id="SSF46785">
    <property type="entry name" value="Winged helix' DNA-binding domain"/>
    <property type="match status" value="2"/>
</dbReference>
<feature type="domain" description="Helicase ATP-binding" evidence="7">
    <location>
        <begin position="513"/>
        <end position="695"/>
    </location>
</feature>
<evidence type="ECO:0000256" key="1">
    <source>
        <dbReference type="ARBA" id="ARBA00022741"/>
    </source>
</evidence>
<dbReference type="InterPro" id="IPR057842">
    <property type="entry name" value="WH_MER3"/>
</dbReference>
<dbReference type="InterPro" id="IPR035892">
    <property type="entry name" value="C2_domain_sf"/>
</dbReference>
<dbReference type="Gene3D" id="1.10.3380.10">
    <property type="entry name" value="Sec63 N-terminal domain-like domain"/>
    <property type="match status" value="2"/>
</dbReference>
<dbReference type="EMBL" id="DF237366">
    <property type="protein sequence ID" value="GAQ88310.1"/>
    <property type="molecule type" value="Genomic_DNA"/>
</dbReference>
<evidence type="ECO:0000313" key="10">
    <source>
        <dbReference type="Proteomes" id="UP000054558"/>
    </source>
</evidence>
<dbReference type="InterPro" id="IPR011545">
    <property type="entry name" value="DEAD/DEAH_box_helicase_dom"/>
</dbReference>
<feature type="compositionally biased region" description="Acidic residues" evidence="6">
    <location>
        <begin position="202"/>
        <end position="215"/>
    </location>
</feature>
<feature type="domain" description="Helicase ATP-binding" evidence="7">
    <location>
        <begin position="1362"/>
        <end position="1537"/>
    </location>
</feature>
<keyword evidence="1" id="KW-0547">Nucleotide-binding</keyword>
<evidence type="ECO:0000256" key="2">
    <source>
        <dbReference type="ARBA" id="ARBA00022801"/>
    </source>
</evidence>
<dbReference type="FunFam" id="1.10.10.10:FF:000012">
    <property type="entry name" value="U5 small nuclear ribonucleoprotein helicase"/>
    <property type="match status" value="1"/>
</dbReference>
<dbReference type="FunFam" id="3.40.50.300:FF:000198">
    <property type="entry name" value="Activating signal cointegrator 1 complex subunit"/>
    <property type="match status" value="1"/>
</dbReference>
<name>A0A1Y1IBL7_KLENI</name>
<dbReference type="GO" id="GO:0016787">
    <property type="term" value="F:hydrolase activity"/>
    <property type="evidence" value="ECO:0007669"/>
    <property type="project" value="UniProtKB-KW"/>
</dbReference>
<evidence type="ECO:0000259" key="8">
    <source>
        <dbReference type="PROSITE" id="PS51194"/>
    </source>
</evidence>
<dbReference type="InterPro" id="IPR004179">
    <property type="entry name" value="Sec63-dom"/>
</dbReference>
<dbReference type="PANTHER" id="PTHR47961">
    <property type="entry name" value="DNA POLYMERASE THETA, PUTATIVE (AFU_ORTHOLOGUE AFUA_1G05260)-RELATED"/>
    <property type="match status" value="1"/>
</dbReference>
<evidence type="ECO:0000256" key="4">
    <source>
        <dbReference type="ARBA" id="ARBA00022840"/>
    </source>
</evidence>
<dbReference type="PROSITE" id="PS51194">
    <property type="entry name" value="HELICASE_CTER"/>
    <property type="match status" value="2"/>
</dbReference>
<dbReference type="FunFam" id="1.10.3380.10:FF:000002">
    <property type="entry name" value="Activating signal cointegrator 1 complex subunit 3"/>
    <property type="match status" value="1"/>
</dbReference>
<dbReference type="SUPFAM" id="SSF158702">
    <property type="entry name" value="Sec63 N-terminal domain-like"/>
    <property type="match status" value="2"/>
</dbReference>
<feature type="region of interest" description="Disordered" evidence="6">
    <location>
        <begin position="170"/>
        <end position="236"/>
    </location>
</feature>
<gene>
    <name evidence="9" type="ORF">KFL_004170080</name>
</gene>
<dbReference type="InterPro" id="IPR056379">
    <property type="entry name" value="DExH14_plug"/>
</dbReference>
<feature type="compositionally biased region" description="Polar residues" evidence="6">
    <location>
        <begin position="361"/>
        <end position="377"/>
    </location>
</feature>
<proteinExistence type="predicted"/>
<dbReference type="Pfam" id="PF00271">
    <property type="entry name" value="Helicase_C"/>
    <property type="match status" value="2"/>
</dbReference>
<comment type="function">
    <text evidence="5">RNA helicase that plays an essential role in pre-mRNA splicing as component of the U5 snRNP and U4/U6-U5 tri-snRNP complexes. Involved in spliceosome assembly, activation and disassembly.</text>
</comment>
<dbReference type="Pfam" id="PF02889">
    <property type="entry name" value="Sec63"/>
    <property type="match status" value="2"/>
</dbReference>
<keyword evidence="3 9" id="KW-0347">Helicase</keyword>
<dbReference type="PIRSF" id="PIRSF039073">
    <property type="entry name" value="BRR2"/>
    <property type="match status" value="1"/>
</dbReference>
<dbReference type="FunFam" id="1.10.3380.10:FF:000001">
    <property type="entry name" value="U5 small nuclear ribonucleoprotein helicase"/>
    <property type="match status" value="1"/>
</dbReference>
<dbReference type="Gene3D" id="1.10.10.10">
    <property type="entry name" value="Winged helix-like DNA-binding domain superfamily/Winged helix DNA-binding domain"/>
    <property type="match status" value="2"/>
</dbReference>
<organism evidence="9 10">
    <name type="scientific">Klebsormidium nitens</name>
    <name type="common">Green alga</name>
    <name type="synonym">Ulothrix nitens</name>
    <dbReference type="NCBI Taxonomy" id="105231"/>
    <lineage>
        <taxon>Eukaryota</taxon>
        <taxon>Viridiplantae</taxon>
        <taxon>Streptophyta</taxon>
        <taxon>Klebsormidiophyceae</taxon>
        <taxon>Klebsormidiales</taxon>
        <taxon>Klebsormidiaceae</taxon>
        <taxon>Klebsormidium</taxon>
    </lineage>
</organism>
<evidence type="ECO:0000259" key="7">
    <source>
        <dbReference type="PROSITE" id="PS51192"/>
    </source>
</evidence>
<dbReference type="SMART" id="SM00490">
    <property type="entry name" value="HELICc"/>
    <property type="match status" value="2"/>
</dbReference>
<dbReference type="SMART" id="SM00487">
    <property type="entry name" value="DEXDc"/>
    <property type="match status" value="2"/>
</dbReference>
<dbReference type="InterPro" id="IPR001650">
    <property type="entry name" value="Helicase_C-like"/>
</dbReference>
<feature type="compositionally biased region" description="Acidic residues" evidence="6">
    <location>
        <begin position="2219"/>
        <end position="2234"/>
    </location>
</feature>
<dbReference type="CDD" id="cd18022">
    <property type="entry name" value="DEXHc_ASCC3_2"/>
    <property type="match status" value="1"/>
</dbReference>
<dbReference type="GO" id="GO:0003676">
    <property type="term" value="F:nucleic acid binding"/>
    <property type="evidence" value="ECO:0007669"/>
    <property type="project" value="InterPro"/>
</dbReference>
<feature type="domain" description="Helicase C-terminal" evidence="8">
    <location>
        <begin position="1574"/>
        <end position="1765"/>
    </location>
</feature>
<dbReference type="InterPro" id="IPR014756">
    <property type="entry name" value="Ig_E-set"/>
</dbReference>
<dbReference type="InterPro" id="IPR050474">
    <property type="entry name" value="Hel308_SKI2-like"/>
</dbReference>
<dbReference type="GO" id="GO:0032991">
    <property type="term" value="C:protein-containing complex"/>
    <property type="evidence" value="ECO:0007669"/>
    <property type="project" value="UniProtKB-ARBA"/>
</dbReference>